<comment type="similarity">
    <text evidence="2">Belongs to the glycosyltransferase 2 family.</text>
</comment>
<keyword evidence="7" id="KW-1185">Reference proteome</keyword>
<dbReference type="EC" id="2.4.-.-" evidence="6"/>
<dbReference type="InterPro" id="IPR029044">
    <property type="entry name" value="Nucleotide-diphossugar_trans"/>
</dbReference>
<evidence type="ECO:0000256" key="4">
    <source>
        <dbReference type="ARBA" id="ARBA00022679"/>
    </source>
</evidence>
<evidence type="ECO:0000256" key="3">
    <source>
        <dbReference type="ARBA" id="ARBA00022676"/>
    </source>
</evidence>
<keyword evidence="4 6" id="KW-0808">Transferase</keyword>
<keyword evidence="3 6" id="KW-0328">Glycosyltransferase</keyword>
<evidence type="ECO:0000313" key="6">
    <source>
        <dbReference type="EMBL" id="MFH8251580.1"/>
    </source>
</evidence>
<comment type="pathway">
    <text evidence="1">Cell wall biogenesis; cell wall polysaccharide biosynthesis.</text>
</comment>
<proteinExistence type="inferred from homology"/>
<comment type="caution">
    <text evidence="6">The sequence shown here is derived from an EMBL/GenBank/DDBJ whole genome shotgun (WGS) entry which is preliminary data.</text>
</comment>
<dbReference type="GO" id="GO:0016757">
    <property type="term" value="F:glycosyltransferase activity"/>
    <property type="evidence" value="ECO:0007669"/>
    <property type="project" value="UniProtKB-KW"/>
</dbReference>
<sequence length="307" mass="32606">MLDWGFSGGQGMIDFAIIVVSYHSAADLPGLVRSIDAATEGASWRLIVVDNAGESLSVIEAIDDRVSVIDAGGNLGYSGGLNVGIAHAPAARWIVFLNPDLELLPGSLTSLAAAVPPGAAAVPAIVDENDVRQNSLRREPSIPRALGEALFGDRWPARPTFLSEGVREADAYASAHDVDWATGAALLVDASTVAAVGPWDQSRFFMYSEETDYARRIRRSGSAIVYVPEAVVRHRGAGSGTSAALDALQEVNKIRYFRKWHHPAASSVFGGVILLRNLVRPHRPGGRAAVRAILSRKARAALPGGDR</sequence>
<dbReference type="Pfam" id="PF00535">
    <property type="entry name" value="Glycos_transf_2"/>
    <property type="match status" value="1"/>
</dbReference>
<dbReference type="PANTHER" id="PTHR43179">
    <property type="entry name" value="RHAMNOSYLTRANSFERASE WBBL"/>
    <property type="match status" value="1"/>
</dbReference>
<evidence type="ECO:0000256" key="1">
    <source>
        <dbReference type="ARBA" id="ARBA00004776"/>
    </source>
</evidence>
<dbReference type="RefSeq" id="WP_397557249.1">
    <property type="nucleotide sequence ID" value="NZ_JBIQWL010000005.1"/>
</dbReference>
<name>A0ABW7QA43_9MICO</name>
<reference evidence="6 7" key="1">
    <citation type="submission" date="2024-09" db="EMBL/GenBank/DDBJ databases">
        <authorList>
            <person name="Pan X."/>
        </authorList>
    </citation>
    <scope>NUCLEOTIDE SEQUENCE [LARGE SCALE GENOMIC DNA]</scope>
    <source>
        <strain evidence="6 7">B2969</strain>
    </source>
</reference>
<protein>
    <submittedName>
        <fullName evidence="6">Glycosyltransferase family 2 protein</fullName>
        <ecNumber evidence="6">2.4.-.-</ecNumber>
    </submittedName>
</protein>
<feature type="domain" description="Glycosyltransferase 2-like" evidence="5">
    <location>
        <begin position="17"/>
        <end position="138"/>
    </location>
</feature>
<dbReference type="InterPro" id="IPR001173">
    <property type="entry name" value="Glyco_trans_2-like"/>
</dbReference>
<organism evidence="6 7">
    <name type="scientific">Microbacterium alkaliflavum</name>
    <dbReference type="NCBI Taxonomy" id="3248839"/>
    <lineage>
        <taxon>Bacteria</taxon>
        <taxon>Bacillati</taxon>
        <taxon>Actinomycetota</taxon>
        <taxon>Actinomycetes</taxon>
        <taxon>Micrococcales</taxon>
        <taxon>Microbacteriaceae</taxon>
        <taxon>Microbacterium</taxon>
    </lineage>
</organism>
<dbReference type="EMBL" id="JBIQWL010000005">
    <property type="protein sequence ID" value="MFH8251580.1"/>
    <property type="molecule type" value="Genomic_DNA"/>
</dbReference>
<evidence type="ECO:0000256" key="2">
    <source>
        <dbReference type="ARBA" id="ARBA00006739"/>
    </source>
</evidence>
<dbReference type="Gene3D" id="3.90.550.10">
    <property type="entry name" value="Spore Coat Polysaccharide Biosynthesis Protein SpsA, Chain A"/>
    <property type="match status" value="1"/>
</dbReference>
<accession>A0ABW7QA43</accession>
<dbReference type="SUPFAM" id="SSF53448">
    <property type="entry name" value="Nucleotide-diphospho-sugar transferases"/>
    <property type="match status" value="1"/>
</dbReference>
<dbReference type="PANTHER" id="PTHR43179:SF12">
    <property type="entry name" value="GALACTOFURANOSYLTRANSFERASE GLFT2"/>
    <property type="match status" value="1"/>
</dbReference>
<evidence type="ECO:0000259" key="5">
    <source>
        <dbReference type="Pfam" id="PF00535"/>
    </source>
</evidence>
<gene>
    <name evidence="6" type="ORF">ACH3VR_14520</name>
</gene>
<dbReference type="Proteomes" id="UP001610861">
    <property type="component" value="Unassembled WGS sequence"/>
</dbReference>
<evidence type="ECO:0000313" key="7">
    <source>
        <dbReference type="Proteomes" id="UP001610861"/>
    </source>
</evidence>